<evidence type="ECO:0000259" key="5">
    <source>
        <dbReference type="PROSITE" id="PS50304"/>
    </source>
</evidence>
<evidence type="ECO:0000256" key="2">
    <source>
        <dbReference type="ARBA" id="ARBA00022490"/>
    </source>
</evidence>
<dbReference type="InterPro" id="IPR035437">
    <property type="entry name" value="SNase_OB-fold_sf"/>
</dbReference>
<dbReference type="GO" id="GO:0003723">
    <property type="term" value="F:RNA binding"/>
    <property type="evidence" value="ECO:0007669"/>
    <property type="project" value="UniProtKB-UniRule"/>
</dbReference>
<feature type="domain" description="TNase-like" evidence="6">
    <location>
        <begin position="182"/>
        <end position="325"/>
    </location>
</feature>
<evidence type="ECO:0000259" key="6">
    <source>
        <dbReference type="PROSITE" id="PS50830"/>
    </source>
</evidence>
<dbReference type="FunFam" id="2.30.30.140:FF:000018">
    <property type="entry name" value="Serine/threonine-protein kinase 31"/>
    <property type="match status" value="1"/>
</dbReference>
<dbReference type="Gene3D" id="2.40.50.90">
    <property type="match status" value="5"/>
</dbReference>
<evidence type="ECO:0000313" key="8">
    <source>
        <dbReference type="Proteomes" id="UP001139887"/>
    </source>
</evidence>
<keyword evidence="3" id="KW-0677">Repeat</keyword>
<evidence type="ECO:0000313" key="7">
    <source>
        <dbReference type="EMBL" id="KAJ2849215.1"/>
    </source>
</evidence>
<dbReference type="PROSITE" id="PS50304">
    <property type="entry name" value="TUDOR"/>
    <property type="match status" value="1"/>
</dbReference>
<dbReference type="InterPro" id="IPR002999">
    <property type="entry name" value="Tudor"/>
</dbReference>
<dbReference type="SMART" id="SM00318">
    <property type="entry name" value="SNc"/>
    <property type="match status" value="4"/>
</dbReference>
<dbReference type="GO" id="GO:0004518">
    <property type="term" value="F:nuclease activity"/>
    <property type="evidence" value="ECO:0007669"/>
    <property type="project" value="TreeGrafter"/>
</dbReference>
<dbReference type="InterPro" id="IPR016071">
    <property type="entry name" value="Staphylococal_nuclease_OB-fold"/>
</dbReference>
<dbReference type="SUPFAM" id="SSF50199">
    <property type="entry name" value="Staphylococcal nuclease"/>
    <property type="match status" value="5"/>
</dbReference>
<name>A0A9W8M0N9_9FUNG</name>
<feature type="domain" description="Tudor" evidence="5">
    <location>
        <begin position="718"/>
        <end position="777"/>
    </location>
</feature>
<dbReference type="GO" id="GO:0005829">
    <property type="term" value="C:cytosol"/>
    <property type="evidence" value="ECO:0007669"/>
    <property type="project" value="UniProtKB-UniRule"/>
</dbReference>
<dbReference type="FunFam" id="2.40.50.90:FF:000002">
    <property type="entry name" value="Staphylococcal nuclease domain-containing protein"/>
    <property type="match status" value="1"/>
</dbReference>
<keyword evidence="8" id="KW-1185">Reference proteome</keyword>
<proteinExistence type="predicted"/>
<dbReference type="PIRSF" id="PIRSF017179">
    <property type="entry name" value="RISC-Tudor-SN"/>
    <property type="match status" value="1"/>
</dbReference>
<dbReference type="CDD" id="cd00175">
    <property type="entry name" value="SNc"/>
    <property type="match status" value="1"/>
</dbReference>
<gene>
    <name evidence="7" type="ORF">IWW36_002788</name>
</gene>
<comment type="caution">
    <text evidence="7">The sequence shown here is derived from an EMBL/GenBank/DDBJ whole genome shotgun (WGS) entry which is preliminary data.</text>
</comment>
<dbReference type="GO" id="GO:0031047">
    <property type="term" value="P:regulatory ncRNA-mediated gene silencing"/>
    <property type="evidence" value="ECO:0007669"/>
    <property type="project" value="UniProtKB-UniRule"/>
</dbReference>
<dbReference type="PROSITE" id="PS50830">
    <property type="entry name" value="TNASE_3"/>
    <property type="match status" value="3"/>
</dbReference>
<evidence type="ECO:0000256" key="3">
    <source>
        <dbReference type="ARBA" id="ARBA00022737"/>
    </source>
</evidence>
<comment type="subcellular location">
    <subcellularLocation>
        <location evidence="1 4">Cytoplasm</location>
    </subcellularLocation>
</comment>
<evidence type="ECO:0000256" key="1">
    <source>
        <dbReference type="ARBA" id="ARBA00004496"/>
    </source>
</evidence>
<dbReference type="PANTHER" id="PTHR12302">
    <property type="entry name" value="EBNA2 BINDING PROTEIN P100"/>
    <property type="match status" value="1"/>
</dbReference>
<dbReference type="GO" id="GO:0006402">
    <property type="term" value="P:mRNA catabolic process"/>
    <property type="evidence" value="ECO:0007669"/>
    <property type="project" value="UniProtKB-UniRule"/>
</dbReference>
<dbReference type="Pfam" id="PF00565">
    <property type="entry name" value="SNase"/>
    <property type="match status" value="4"/>
</dbReference>
<dbReference type="OrthoDB" id="10023235at2759"/>
<accession>A0A9W8M0N9</accession>
<dbReference type="GO" id="GO:0031332">
    <property type="term" value="C:RNAi effector complex"/>
    <property type="evidence" value="ECO:0007669"/>
    <property type="project" value="InterPro"/>
</dbReference>
<dbReference type="EMBL" id="JANBUW010000095">
    <property type="protein sequence ID" value="KAJ2849215.1"/>
    <property type="molecule type" value="Genomic_DNA"/>
</dbReference>
<sequence length="901" mass="99728">MVNQLQSATVKLVLSGDSLVLRGAQRGNSPPPERTLGLAFIQAPHLGNAKKQIPDEVFSLESREFLRRRIAGKPVKFVVRYKTPSGREYGSVYAGPDLIGDDLSLKIVREGRAKVTDQARNKLNRSDVDVDEADLIDRLLEAEHLARENKCGMWSPKNPHSRPRLTTFDDDAAQFLEKHKNRELRATVEQVRDASTLRVMLHLPEVHQMVTLMLTGVKAPMVRTNVPGMPDLVEPFGEEAKFNVEIRLLQQDVKVRLEGLPQGNAAPGTFAGSIIHSAGNISEWLVSNSFAKIADWSAIYLEGGAAHLRQLERAAKAKRTRIWKDFVGQVSQAPSKTFEATVVRIVNGDTIVVHDEAKNADREFQLASIRQPRVSDSDQAGYMEQARESLRRLCIGKPVTVTIDYHKPAHENFRARDCATIKYKNTDLGVHLVKNGLAGVLRYRADDTDRSSNYDELLVAEAQAQTAKVGIHSGKPKAATKASDASENATRARSFITHWQRSGRVPCIVEHISGGARLRLYIPKENVKLLFVLGGIRCPRAPRKDGSDGEPLGAEALEYTMRHAMQRNVEVEFEGVDKTGGFIGTLWLNKETNLAEILLEQGLASVHSYSADQSPHGNALYAAERTAKLEKRGMWTDYSAEEEARKAEAKAKLEQQRLADAKAQQLQPRIEFVDVMVSELASPMSLFIQMAQPSKVTELENMMADLAVSQMPKPTDFVPKVGQLVSACYTVGDEWHRAKVLKALSANRFLVSYIDFGNSESLDLNRIRPLASKFAAAEPHAQEAQLAFLRLPNGEFVPDYVDETYDLLRSLVEGRKLVANIEARPTNAPIQITLYDPSLGRPVVEKSVNGDIASAGFAVADKNALSSQHNAQAVAKMQALVDEARNAHRGMWIYGDVTGDE</sequence>
<protein>
    <submittedName>
        <fullName evidence="7">Uncharacterized protein</fullName>
    </submittedName>
</protein>
<dbReference type="Gene3D" id="2.30.30.140">
    <property type="match status" value="1"/>
</dbReference>
<keyword evidence="2 4" id="KW-0963">Cytoplasm</keyword>
<dbReference type="GO" id="GO:0005634">
    <property type="term" value="C:nucleus"/>
    <property type="evidence" value="ECO:0007669"/>
    <property type="project" value="TreeGrafter"/>
</dbReference>
<feature type="domain" description="TNase-like" evidence="6">
    <location>
        <begin position="4"/>
        <end position="156"/>
    </location>
</feature>
<reference evidence="7" key="1">
    <citation type="submission" date="2022-07" db="EMBL/GenBank/DDBJ databases">
        <title>Phylogenomic reconstructions and comparative analyses of Kickxellomycotina fungi.</title>
        <authorList>
            <person name="Reynolds N.K."/>
            <person name="Stajich J.E."/>
            <person name="Barry K."/>
            <person name="Grigoriev I.V."/>
            <person name="Crous P."/>
            <person name="Smith M.E."/>
        </authorList>
    </citation>
    <scope>NUCLEOTIDE SEQUENCE</scope>
    <source>
        <strain evidence="7">NRRL 1566</strain>
    </source>
</reference>
<dbReference type="Pfam" id="PF00567">
    <property type="entry name" value="TUDOR"/>
    <property type="match status" value="1"/>
</dbReference>
<feature type="domain" description="TNase-like" evidence="6">
    <location>
        <begin position="336"/>
        <end position="637"/>
    </location>
</feature>
<evidence type="ECO:0000256" key="4">
    <source>
        <dbReference type="PIRNR" id="PIRNR017179"/>
    </source>
</evidence>
<dbReference type="SMART" id="SM00333">
    <property type="entry name" value="TUDOR"/>
    <property type="match status" value="1"/>
</dbReference>
<dbReference type="Proteomes" id="UP001139887">
    <property type="component" value="Unassembled WGS sequence"/>
</dbReference>
<dbReference type="SUPFAM" id="SSF63748">
    <property type="entry name" value="Tudor/PWWP/MBT"/>
    <property type="match status" value="1"/>
</dbReference>
<dbReference type="InterPro" id="IPR016685">
    <property type="entry name" value="Silence_cplx_Nase-comp_TudorSN"/>
</dbReference>
<dbReference type="PANTHER" id="PTHR12302:SF2">
    <property type="entry name" value="STAPHYLOCOCCAL NUCLEASE DOMAIN-CONTAINING PROTEIN 1"/>
    <property type="match status" value="1"/>
</dbReference>
<dbReference type="AlphaFoldDB" id="A0A9W8M0N9"/>
<organism evidence="7 8">
    <name type="scientific">Coemansia brasiliensis</name>
    <dbReference type="NCBI Taxonomy" id="2650707"/>
    <lineage>
        <taxon>Eukaryota</taxon>
        <taxon>Fungi</taxon>
        <taxon>Fungi incertae sedis</taxon>
        <taxon>Zoopagomycota</taxon>
        <taxon>Kickxellomycotina</taxon>
        <taxon>Kickxellomycetes</taxon>
        <taxon>Kickxellales</taxon>
        <taxon>Kickxellaceae</taxon>
        <taxon>Coemansia</taxon>
    </lineage>
</organism>